<evidence type="ECO:0000313" key="3">
    <source>
        <dbReference type="Proteomes" id="UP000199310"/>
    </source>
</evidence>
<keyword evidence="1" id="KW-1133">Transmembrane helix</keyword>
<keyword evidence="1" id="KW-0812">Transmembrane</keyword>
<dbReference type="EMBL" id="FOJG01000001">
    <property type="protein sequence ID" value="SEW21850.1"/>
    <property type="molecule type" value="Genomic_DNA"/>
</dbReference>
<name>A0A1I0Q4M9_9BACT</name>
<dbReference type="AlphaFoldDB" id="A0A1I0Q4M9"/>
<proteinExistence type="predicted"/>
<sequence>MYFYLLVIHSLFRWGVVCSLLYAIYRGVIGWSRGTVFTAQDNAVRHITATVAHIQLAIGYVLYFQSPLVAYFRSHYHEAIRQFDFLFFGLIHIVLMTIAVVLITIGSSVAKRQHTDVARFRTMTIWFFLALIVIFIAIPWPFSPLANRPYIRPF</sequence>
<dbReference type="Proteomes" id="UP000199310">
    <property type="component" value="Unassembled WGS sequence"/>
</dbReference>
<feature type="transmembrane region" description="Helical" evidence="1">
    <location>
        <begin position="85"/>
        <end position="110"/>
    </location>
</feature>
<accession>A0A1I0Q4M9</accession>
<feature type="transmembrane region" description="Helical" evidence="1">
    <location>
        <begin position="46"/>
        <end position="65"/>
    </location>
</feature>
<feature type="transmembrane region" description="Helical" evidence="1">
    <location>
        <begin position="122"/>
        <end position="142"/>
    </location>
</feature>
<protein>
    <recommendedName>
        <fullName evidence="4">Cytochrome b561</fullName>
    </recommendedName>
</protein>
<dbReference type="OrthoDB" id="329514at2"/>
<reference evidence="3" key="1">
    <citation type="submission" date="2016-10" db="EMBL/GenBank/DDBJ databases">
        <authorList>
            <person name="Varghese N."/>
            <person name="Submissions S."/>
        </authorList>
    </citation>
    <scope>NUCLEOTIDE SEQUENCE [LARGE SCALE GENOMIC DNA]</scope>
    <source>
        <strain evidence="3">DSM 3695</strain>
    </source>
</reference>
<evidence type="ECO:0008006" key="4">
    <source>
        <dbReference type="Google" id="ProtNLM"/>
    </source>
</evidence>
<dbReference type="STRING" id="29529.SAMN04488122_1219"/>
<evidence type="ECO:0000313" key="2">
    <source>
        <dbReference type="EMBL" id="SEW21850.1"/>
    </source>
</evidence>
<keyword evidence="3" id="KW-1185">Reference proteome</keyword>
<feature type="transmembrane region" description="Helical" evidence="1">
    <location>
        <begin position="6"/>
        <end position="25"/>
    </location>
</feature>
<evidence type="ECO:0000256" key="1">
    <source>
        <dbReference type="SAM" id="Phobius"/>
    </source>
</evidence>
<organism evidence="2 3">
    <name type="scientific">Chitinophaga arvensicola</name>
    <dbReference type="NCBI Taxonomy" id="29529"/>
    <lineage>
        <taxon>Bacteria</taxon>
        <taxon>Pseudomonadati</taxon>
        <taxon>Bacteroidota</taxon>
        <taxon>Chitinophagia</taxon>
        <taxon>Chitinophagales</taxon>
        <taxon>Chitinophagaceae</taxon>
        <taxon>Chitinophaga</taxon>
    </lineage>
</organism>
<gene>
    <name evidence="2" type="ORF">SAMN04488122_1219</name>
</gene>
<keyword evidence="1" id="KW-0472">Membrane</keyword>